<organism evidence="4">
    <name type="scientific">Plasmodium chabaudi chabaudi</name>
    <dbReference type="NCBI Taxonomy" id="31271"/>
    <lineage>
        <taxon>Eukaryota</taxon>
        <taxon>Sar</taxon>
        <taxon>Alveolata</taxon>
        <taxon>Apicomplexa</taxon>
        <taxon>Aconoidasida</taxon>
        <taxon>Haemosporida</taxon>
        <taxon>Plasmodiidae</taxon>
        <taxon>Plasmodium</taxon>
        <taxon>Plasmodium (Vinckeia)</taxon>
    </lineage>
</organism>
<dbReference type="Proteomes" id="UP000507163">
    <property type="component" value="Unassembled WGS sequence"/>
</dbReference>
<keyword evidence="2" id="KW-0732">Signal</keyword>
<evidence type="ECO:0000256" key="2">
    <source>
        <dbReference type="SAM" id="SignalP"/>
    </source>
</evidence>
<evidence type="ECO:0000259" key="3">
    <source>
        <dbReference type="Pfam" id="PF09690"/>
    </source>
</evidence>
<dbReference type="EMBL" id="FMIL01000315">
    <property type="protein sequence ID" value="SCL89770.1"/>
    <property type="molecule type" value="Genomic_DNA"/>
</dbReference>
<feature type="domain" description="PYST-C1-like N-terminal" evidence="3">
    <location>
        <begin position="27"/>
        <end position="78"/>
    </location>
</feature>
<feature type="compositionally biased region" description="Acidic residues" evidence="1">
    <location>
        <begin position="68"/>
        <end position="81"/>
    </location>
</feature>
<dbReference type="InterPro" id="IPR006488">
    <property type="entry name" value="PYST-C1_N"/>
</dbReference>
<sequence length="115" mass="13839">MNKRILSLVCIALYALLDVSVHCAQHKAFDAGNESARDAEEINRSNEKNGIKFNHRNPLKNKYPKDVDADDDPDKYYEEEEDKYHEEDEHYEEDKHYEEDYDEENERKKRRYLLV</sequence>
<protein>
    <submittedName>
        <fullName evidence="4">Fam-c protein</fullName>
    </submittedName>
</protein>
<accession>A0A1C6WMY2</accession>
<feature type="compositionally biased region" description="Basic and acidic residues" evidence="1">
    <location>
        <begin position="82"/>
        <end position="98"/>
    </location>
</feature>
<feature type="chain" id="PRO_5008749897" evidence="2">
    <location>
        <begin position="24"/>
        <end position="115"/>
    </location>
</feature>
<dbReference type="Pfam" id="PF09690">
    <property type="entry name" value="PYST-C1"/>
    <property type="match status" value="1"/>
</dbReference>
<evidence type="ECO:0000313" key="4">
    <source>
        <dbReference type="EMBL" id="SCL89770.1"/>
    </source>
</evidence>
<reference evidence="4" key="1">
    <citation type="submission" date="2016-08" db="EMBL/GenBank/DDBJ databases">
        <authorList>
            <consortium name="Pathogen Informatics"/>
        </authorList>
    </citation>
    <scope>NUCLEOTIDE SEQUENCE</scope>
    <source>
        <strain evidence="4">AJ</strain>
    </source>
</reference>
<proteinExistence type="predicted"/>
<feature type="signal peptide" evidence="2">
    <location>
        <begin position="1"/>
        <end position="23"/>
    </location>
</feature>
<dbReference type="NCBIfam" id="TIGR01601">
    <property type="entry name" value="PYST-C1"/>
    <property type="match status" value="1"/>
</dbReference>
<feature type="region of interest" description="Disordered" evidence="1">
    <location>
        <begin position="31"/>
        <end position="115"/>
    </location>
</feature>
<feature type="compositionally biased region" description="Basic and acidic residues" evidence="1">
    <location>
        <begin position="35"/>
        <end position="50"/>
    </location>
</feature>
<dbReference type="AlphaFoldDB" id="A0A1C6WMY2"/>
<name>A0A1C6WMY2_PLACU</name>
<gene>
    <name evidence="4" type="ORF">PCHAJ_000522600</name>
</gene>
<evidence type="ECO:0000256" key="1">
    <source>
        <dbReference type="SAM" id="MobiDB-lite"/>
    </source>
</evidence>